<evidence type="ECO:0000313" key="3">
    <source>
        <dbReference type="Proteomes" id="UP000006622"/>
    </source>
</evidence>
<name>F7XN23_METZD</name>
<dbReference type="Proteomes" id="UP000006622">
    <property type="component" value="Chromosome"/>
</dbReference>
<dbReference type="SMART" id="SM00226">
    <property type="entry name" value="LMWPc"/>
    <property type="match status" value="1"/>
</dbReference>
<dbReference type="InterPro" id="IPR036196">
    <property type="entry name" value="Ptyr_pPase_sf"/>
</dbReference>
<organism evidence="2 3">
    <name type="scientific">Methanosalsum zhilinae (strain DSM 4017 / NBRC 107636 / OCM 62 / WeN5)</name>
    <name type="common">Methanohalophilus zhilinae</name>
    <dbReference type="NCBI Taxonomy" id="679901"/>
    <lineage>
        <taxon>Archaea</taxon>
        <taxon>Methanobacteriati</taxon>
        <taxon>Methanobacteriota</taxon>
        <taxon>Stenosarchaea group</taxon>
        <taxon>Methanomicrobia</taxon>
        <taxon>Methanosarcinales</taxon>
        <taxon>Methanosarcinaceae</taxon>
        <taxon>Methanosalsum</taxon>
    </lineage>
</organism>
<dbReference type="EMBL" id="CP002101">
    <property type="protein sequence ID" value="AEH61133.1"/>
    <property type="molecule type" value="Genomic_DNA"/>
</dbReference>
<evidence type="ECO:0000259" key="1">
    <source>
        <dbReference type="SMART" id="SM00226"/>
    </source>
</evidence>
<dbReference type="AlphaFoldDB" id="F7XN23"/>
<accession>F7XN23</accession>
<dbReference type="HOGENOM" id="CLU_2165316_0_0_2"/>
<feature type="domain" description="Phosphotyrosine protein phosphatase I" evidence="1">
    <location>
        <begin position="2"/>
        <end position="107"/>
    </location>
</feature>
<evidence type="ECO:0000313" key="2">
    <source>
        <dbReference type="EMBL" id="AEH61133.1"/>
    </source>
</evidence>
<dbReference type="RefSeq" id="WP_013898570.1">
    <property type="nucleotide sequence ID" value="NC_015676.1"/>
</dbReference>
<sequence length="110" mass="13282">MNKFLFVCTGNLQRSPTFEIWFKKNRPEYEAKSAGTRTLHFDPDTNQVNDELLDWADIIFCMDLEQHLYIYINHPTYRDKLEVIGVSDQYDRFSLRLIDIIEHWVQLKRL</sequence>
<dbReference type="KEGG" id="mzh:Mzhil_1279"/>
<protein>
    <submittedName>
        <fullName evidence="2">Protein-tyrosine phosphatase, low molecular weight</fullName>
    </submittedName>
</protein>
<dbReference type="Gene3D" id="3.40.50.2300">
    <property type="match status" value="1"/>
</dbReference>
<dbReference type="GeneID" id="10822915"/>
<dbReference type="InterPro" id="IPR023485">
    <property type="entry name" value="Ptyr_pPase"/>
</dbReference>
<gene>
    <name evidence="2" type="ordered locus">Mzhil_1279</name>
</gene>
<keyword evidence="3" id="KW-1185">Reference proteome</keyword>
<proteinExistence type="predicted"/>
<reference evidence="2 3" key="1">
    <citation type="submission" date="2010-07" db="EMBL/GenBank/DDBJ databases">
        <title>The complete genome of Methanosalsum zhilinae DSM 4017.</title>
        <authorList>
            <consortium name="US DOE Joint Genome Institute (JGI-PGF)"/>
            <person name="Lucas S."/>
            <person name="Copeland A."/>
            <person name="Lapidus A."/>
            <person name="Glavina del Rio T."/>
            <person name="Dalin E."/>
            <person name="Tice H."/>
            <person name="Bruce D."/>
            <person name="Goodwin L."/>
            <person name="Pitluck S."/>
            <person name="Kyrpides N."/>
            <person name="Mavromatis K."/>
            <person name="Ovchinnikova G."/>
            <person name="Daligault H."/>
            <person name="Detter J.C."/>
            <person name="Han C."/>
            <person name="Tapia R."/>
            <person name="Larimer F."/>
            <person name="Land M."/>
            <person name="Hauser L."/>
            <person name="Markowitz V."/>
            <person name="Cheng J.-F."/>
            <person name="Hugenholtz P."/>
            <person name="Woyke T."/>
            <person name="Wu D."/>
            <person name="Spring S."/>
            <person name="Schueler E."/>
            <person name="Brambilla E."/>
            <person name="Klenk H.-P."/>
            <person name="Eisen J.A."/>
        </authorList>
    </citation>
    <scope>NUCLEOTIDE SEQUENCE [LARGE SCALE GENOMIC DNA]</scope>
    <source>
        <strain evidence="3">DSM 4017 / NBRC 107636 / OCM 62 / WeN5</strain>
    </source>
</reference>
<dbReference type="STRING" id="679901.Mzhil_1279"/>
<dbReference type="SUPFAM" id="SSF52788">
    <property type="entry name" value="Phosphotyrosine protein phosphatases I"/>
    <property type="match status" value="1"/>
</dbReference>